<reference evidence="2" key="1">
    <citation type="submission" date="2022-11" db="EMBL/GenBank/DDBJ databases">
        <title>Hoeflea poritis sp. nov., isolated from scleractinian coral Porites lutea.</title>
        <authorList>
            <person name="Zhang G."/>
            <person name="Wei Q."/>
            <person name="Cai L."/>
        </authorList>
    </citation>
    <scope>NUCLEOTIDE SEQUENCE</scope>
    <source>
        <strain evidence="2">E7-10</strain>
    </source>
</reference>
<dbReference type="RefSeq" id="WP_271087521.1">
    <property type="nucleotide sequence ID" value="NZ_JAPJZH010000001.1"/>
</dbReference>
<sequence>MCFSTKVQTPEPVAPPPVARDKDANLRVEARLRRRRSRGARANIFTSALGDSGFGGSVVSGATRLGQSNT</sequence>
<dbReference type="EMBL" id="JAPJZH010000001">
    <property type="protein sequence ID" value="MDA4844001.1"/>
    <property type="molecule type" value="Genomic_DNA"/>
</dbReference>
<comment type="caution">
    <text evidence="2">The sequence shown here is derived from an EMBL/GenBank/DDBJ whole genome shotgun (WGS) entry which is preliminary data.</text>
</comment>
<proteinExistence type="predicted"/>
<protein>
    <submittedName>
        <fullName evidence="2">Uncharacterized protein</fullName>
    </submittedName>
</protein>
<gene>
    <name evidence="2" type="ORF">OOZ53_01510</name>
</gene>
<dbReference type="Proteomes" id="UP001148313">
    <property type="component" value="Unassembled WGS sequence"/>
</dbReference>
<accession>A0ABT4VH36</accession>
<evidence type="ECO:0000313" key="2">
    <source>
        <dbReference type="EMBL" id="MDA4844001.1"/>
    </source>
</evidence>
<name>A0ABT4VH36_9HYPH</name>
<evidence type="ECO:0000313" key="3">
    <source>
        <dbReference type="Proteomes" id="UP001148313"/>
    </source>
</evidence>
<organism evidence="2 3">
    <name type="scientific">Hoeflea poritis</name>
    <dbReference type="NCBI Taxonomy" id="2993659"/>
    <lineage>
        <taxon>Bacteria</taxon>
        <taxon>Pseudomonadati</taxon>
        <taxon>Pseudomonadota</taxon>
        <taxon>Alphaproteobacteria</taxon>
        <taxon>Hyphomicrobiales</taxon>
        <taxon>Rhizobiaceae</taxon>
        <taxon>Hoeflea</taxon>
    </lineage>
</organism>
<keyword evidence="3" id="KW-1185">Reference proteome</keyword>
<evidence type="ECO:0000256" key="1">
    <source>
        <dbReference type="SAM" id="MobiDB-lite"/>
    </source>
</evidence>
<feature type="region of interest" description="Disordered" evidence="1">
    <location>
        <begin position="1"/>
        <end position="24"/>
    </location>
</feature>